<dbReference type="Gene3D" id="3.90.550.10">
    <property type="entry name" value="Spore Coat Polysaccharide Biosynthesis Protein SpsA, Chain A"/>
    <property type="match status" value="1"/>
</dbReference>
<dbReference type="SUPFAM" id="SSF53448">
    <property type="entry name" value="Nucleotide-diphospho-sugar transferases"/>
    <property type="match status" value="1"/>
</dbReference>
<keyword evidence="2" id="KW-0328">Glycosyltransferase</keyword>
<accession>A0ABY6HA27</accession>
<dbReference type="InterPro" id="IPR029044">
    <property type="entry name" value="Nucleotide-diphossugar_trans"/>
</dbReference>
<keyword evidence="3" id="KW-1185">Reference proteome</keyword>
<organism evidence="2 3">
    <name type="scientific">Acetobacterium wieringae</name>
    <dbReference type="NCBI Taxonomy" id="52694"/>
    <lineage>
        <taxon>Bacteria</taxon>
        <taxon>Bacillati</taxon>
        <taxon>Bacillota</taxon>
        <taxon>Clostridia</taxon>
        <taxon>Eubacteriales</taxon>
        <taxon>Eubacteriaceae</taxon>
        <taxon>Acetobacterium</taxon>
    </lineage>
</organism>
<dbReference type="Pfam" id="PF00535">
    <property type="entry name" value="Glycos_transf_2"/>
    <property type="match status" value="1"/>
</dbReference>
<sequence length="340" mass="39929">MFRISDRNTAESLKRELIMKNKTMVSVNCITYNHENYIAEALNSFIMQKTSFNYEILIHDDASTDRTAEIIRDYEQKYPDLIKPIYQKENLYSKDVDIDDLNTERATGKYIAVCEGDDYWLDPLKLQKQVDYMEGHPECTLCVHAAYIVNVIGRKIKPVRPSVGNKIFTIEEVIEGGGGLFATNTMMYPRYLDPNKPDFYKKAPVTDYPLVIYLALKGQVYYIDEYMAAYRKGVSGSWTNTEQSSLEKIIKHVDNTEKMLAHLNQYTNYQYDEAITNKNNINQFKIMIAQERFEALKEDRFKAIFKKLGKKEKTKILIKQYFPQSVRTYKKLRKKYRLMK</sequence>
<dbReference type="EMBL" id="CP087994">
    <property type="protein sequence ID" value="UYO61332.1"/>
    <property type="molecule type" value="Genomic_DNA"/>
</dbReference>
<feature type="domain" description="Glycosyltransferase 2-like" evidence="1">
    <location>
        <begin position="29"/>
        <end position="149"/>
    </location>
</feature>
<dbReference type="EC" id="2.4.-.-" evidence="2"/>
<evidence type="ECO:0000313" key="3">
    <source>
        <dbReference type="Proteomes" id="UP001163550"/>
    </source>
</evidence>
<dbReference type="GO" id="GO:0016757">
    <property type="term" value="F:glycosyltransferase activity"/>
    <property type="evidence" value="ECO:0007669"/>
    <property type="project" value="UniProtKB-KW"/>
</dbReference>
<gene>
    <name evidence="2" type="ORF">LNN31_11090</name>
</gene>
<evidence type="ECO:0000259" key="1">
    <source>
        <dbReference type="Pfam" id="PF00535"/>
    </source>
</evidence>
<protein>
    <submittedName>
        <fullName evidence="2">Glycosyltransferase</fullName>
        <ecNumber evidence="2">2.4.-.-</ecNumber>
    </submittedName>
</protein>
<dbReference type="PANTHER" id="PTHR22916">
    <property type="entry name" value="GLYCOSYLTRANSFERASE"/>
    <property type="match status" value="1"/>
</dbReference>
<keyword evidence="2" id="KW-0808">Transferase</keyword>
<dbReference type="InterPro" id="IPR001173">
    <property type="entry name" value="Glyco_trans_2-like"/>
</dbReference>
<reference evidence="2" key="1">
    <citation type="submission" date="2021-11" db="EMBL/GenBank/DDBJ databases">
        <title>Isoprene-degrading acetogen.</title>
        <authorList>
            <person name="Yang Y."/>
            <person name="Jin H."/>
            <person name="Yan J."/>
        </authorList>
    </citation>
    <scope>NUCLEOTIDE SEQUENCE</scope>
    <source>
        <strain evidence="2">Berkeley</strain>
    </source>
</reference>
<evidence type="ECO:0000313" key="2">
    <source>
        <dbReference type="EMBL" id="UYO61332.1"/>
    </source>
</evidence>
<name>A0ABY6HA27_9FIRM</name>
<dbReference type="PANTHER" id="PTHR22916:SF3">
    <property type="entry name" value="UDP-GLCNAC:BETAGAL BETA-1,3-N-ACETYLGLUCOSAMINYLTRANSFERASE-LIKE PROTEIN 1"/>
    <property type="match status" value="1"/>
</dbReference>
<proteinExistence type="predicted"/>
<dbReference type="RefSeq" id="WP_228883472.1">
    <property type="nucleotide sequence ID" value="NZ_CABIIK010000056.1"/>
</dbReference>
<dbReference type="Proteomes" id="UP001163550">
    <property type="component" value="Chromosome"/>
</dbReference>